<accession>A0A0D2NYD3</accession>
<evidence type="ECO:0000256" key="1">
    <source>
        <dbReference type="SAM" id="Phobius"/>
    </source>
</evidence>
<evidence type="ECO:0000313" key="3">
    <source>
        <dbReference type="EMBL" id="KJA23714.1"/>
    </source>
</evidence>
<dbReference type="InterPro" id="IPR045339">
    <property type="entry name" value="DUF6534"/>
</dbReference>
<keyword evidence="4" id="KW-1185">Reference proteome</keyword>
<evidence type="ECO:0000259" key="2">
    <source>
        <dbReference type="Pfam" id="PF20152"/>
    </source>
</evidence>
<feature type="transmembrane region" description="Helical" evidence="1">
    <location>
        <begin position="171"/>
        <end position="192"/>
    </location>
</feature>
<feature type="transmembrane region" description="Helical" evidence="1">
    <location>
        <begin position="55"/>
        <end position="79"/>
    </location>
</feature>
<feature type="domain" description="DUF6534" evidence="2">
    <location>
        <begin position="177"/>
        <end position="262"/>
    </location>
</feature>
<name>A0A0D2NYD3_HYPSF</name>
<proteinExistence type="predicted"/>
<dbReference type="Proteomes" id="UP000054270">
    <property type="component" value="Unassembled WGS sequence"/>
</dbReference>
<dbReference type="PANTHER" id="PTHR40465">
    <property type="entry name" value="CHROMOSOME 1, WHOLE GENOME SHOTGUN SEQUENCE"/>
    <property type="match status" value="1"/>
</dbReference>
<keyword evidence="1" id="KW-1133">Transmembrane helix</keyword>
<dbReference type="OrthoDB" id="3010870at2759"/>
<reference evidence="4" key="1">
    <citation type="submission" date="2014-04" db="EMBL/GenBank/DDBJ databases">
        <title>Evolutionary Origins and Diversification of the Mycorrhizal Mutualists.</title>
        <authorList>
            <consortium name="DOE Joint Genome Institute"/>
            <consortium name="Mycorrhizal Genomics Consortium"/>
            <person name="Kohler A."/>
            <person name="Kuo A."/>
            <person name="Nagy L.G."/>
            <person name="Floudas D."/>
            <person name="Copeland A."/>
            <person name="Barry K.W."/>
            <person name="Cichocki N."/>
            <person name="Veneault-Fourrey C."/>
            <person name="LaButti K."/>
            <person name="Lindquist E.A."/>
            <person name="Lipzen A."/>
            <person name="Lundell T."/>
            <person name="Morin E."/>
            <person name="Murat C."/>
            <person name="Riley R."/>
            <person name="Ohm R."/>
            <person name="Sun H."/>
            <person name="Tunlid A."/>
            <person name="Henrissat B."/>
            <person name="Grigoriev I.V."/>
            <person name="Hibbett D.S."/>
            <person name="Martin F."/>
        </authorList>
    </citation>
    <scope>NUCLEOTIDE SEQUENCE [LARGE SCALE GENOMIC DNA]</scope>
    <source>
        <strain evidence="4">FD-334 SS-4</strain>
    </source>
</reference>
<sequence>MANSTAVQPIPLNITSITGPLIFGTLINWTLYGVLSLQIYVYYQNFPDDSLRNKLLVYGCYVIEMAQTAMNGADFFFWFGSGFGNVAGLGEVHISPLDVPIFCGIIAAIVQLFFAYRIFTLRRSYLWICILIILTSTLQITAAIATGYRSFKLHSFTHFHENNLFPQAFDVWSVGNTACDTLISGTMLWLLYKSEDNGCGHSKKIIGKLVRLVVETNTLTASVALLSFVFYVSVPHLNLYVFTTLIMGKLYSNTLLVTFNNRIALRNMSEVIHFDAEGSRQPCRRQGPSGIEVTTFQATPEARSCSGHSEDLEFQRVNMSLPEPKSPGVIDIF</sequence>
<dbReference type="PANTHER" id="PTHR40465:SF1">
    <property type="entry name" value="DUF6534 DOMAIN-CONTAINING PROTEIN"/>
    <property type="match status" value="1"/>
</dbReference>
<dbReference type="AlphaFoldDB" id="A0A0D2NYD3"/>
<dbReference type="OMA" id="WFSATIM"/>
<feature type="transmembrane region" description="Helical" evidence="1">
    <location>
        <begin position="21"/>
        <end position="43"/>
    </location>
</feature>
<keyword evidence="1" id="KW-0812">Transmembrane</keyword>
<dbReference type="Pfam" id="PF20152">
    <property type="entry name" value="DUF6534"/>
    <property type="match status" value="1"/>
</dbReference>
<dbReference type="STRING" id="945553.A0A0D2NYD3"/>
<feature type="transmembrane region" description="Helical" evidence="1">
    <location>
        <begin position="239"/>
        <end position="259"/>
    </location>
</feature>
<dbReference type="EMBL" id="KN817541">
    <property type="protein sequence ID" value="KJA23714.1"/>
    <property type="molecule type" value="Genomic_DNA"/>
</dbReference>
<feature type="transmembrane region" description="Helical" evidence="1">
    <location>
        <begin position="212"/>
        <end position="233"/>
    </location>
</feature>
<gene>
    <name evidence="3" type="ORF">HYPSUDRAFT_39550</name>
</gene>
<feature type="transmembrane region" description="Helical" evidence="1">
    <location>
        <begin position="126"/>
        <end position="151"/>
    </location>
</feature>
<organism evidence="3 4">
    <name type="scientific">Hypholoma sublateritium (strain FD-334 SS-4)</name>
    <dbReference type="NCBI Taxonomy" id="945553"/>
    <lineage>
        <taxon>Eukaryota</taxon>
        <taxon>Fungi</taxon>
        <taxon>Dikarya</taxon>
        <taxon>Basidiomycota</taxon>
        <taxon>Agaricomycotina</taxon>
        <taxon>Agaricomycetes</taxon>
        <taxon>Agaricomycetidae</taxon>
        <taxon>Agaricales</taxon>
        <taxon>Agaricineae</taxon>
        <taxon>Strophariaceae</taxon>
        <taxon>Hypholoma</taxon>
    </lineage>
</organism>
<feature type="transmembrane region" description="Helical" evidence="1">
    <location>
        <begin position="99"/>
        <end position="119"/>
    </location>
</feature>
<keyword evidence="1" id="KW-0472">Membrane</keyword>
<protein>
    <recommendedName>
        <fullName evidence="2">DUF6534 domain-containing protein</fullName>
    </recommendedName>
</protein>
<evidence type="ECO:0000313" key="4">
    <source>
        <dbReference type="Proteomes" id="UP000054270"/>
    </source>
</evidence>